<dbReference type="Pfam" id="PF03798">
    <property type="entry name" value="TRAM_LAG1_CLN8"/>
    <property type="match status" value="1"/>
</dbReference>
<dbReference type="GO" id="GO:0016020">
    <property type="term" value="C:membrane"/>
    <property type="evidence" value="ECO:0007669"/>
    <property type="project" value="UniProtKB-SubCell"/>
</dbReference>
<feature type="domain" description="TLC" evidence="6">
    <location>
        <begin position="1"/>
        <end position="196"/>
    </location>
</feature>
<evidence type="ECO:0000256" key="4">
    <source>
        <dbReference type="ARBA" id="ARBA00023136"/>
    </source>
</evidence>
<reference evidence="7" key="1">
    <citation type="journal article" date="2020" name="Nature">
        <title>Giant virus diversity and host interactions through global metagenomics.</title>
        <authorList>
            <person name="Schulz F."/>
            <person name="Roux S."/>
            <person name="Paez-Espino D."/>
            <person name="Jungbluth S."/>
            <person name="Walsh D.A."/>
            <person name="Denef V.J."/>
            <person name="McMahon K.D."/>
            <person name="Konstantinidis K.T."/>
            <person name="Eloe-Fadrosh E.A."/>
            <person name="Kyrpides N.C."/>
            <person name="Woyke T."/>
        </authorList>
    </citation>
    <scope>NUCLEOTIDE SEQUENCE</scope>
    <source>
        <strain evidence="7">GVMAG-M-3300009159-65</strain>
    </source>
</reference>
<keyword evidence="3 5" id="KW-1133">Transmembrane helix</keyword>
<feature type="transmembrane region" description="Helical" evidence="5">
    <location>
        <begin position="130"/>
        <end position="149"/>
    </location>
</feature>
<dbReference type="InterPro" id="IPR006634">
    <property type="entry name" value="TLC-dom"/>
</dbReference>
<feature type="transmembrane region" description="Helical" evidence="5">
    <location>
        <begin position="21"/>
        <end position="39"/>
    </location>
</feature>
<keyword evidence="2 5" id="KW-0812">Transmembrane</keyword>
<proteinExistence type="predicted"/>
<dbReference type="EMBL" id="MN738936">
    <property type="protein sequence ID" value="QHT32368.1"/>
    <property type="molecule type" value="Genomic_DNA"/>
</dbReference>
<feature type="transmembrane region" description="Helical" evidence="5">
    <location>
        <begin position="45"/>
        <end position="61"/>
    </location>
</feature>
<keyword evidence="4 5" id="KW-0472">Membrane</keyword>
<feature type="transmembrane region" description="Helical" evidence="5">
    <location>
        <begin position="169"/>
        <end position="188"/>
    </location>
</feature>
<name>A0A6C0ETP3_9ZZZZ</name>
<evidence type="ECO:0000256" key="2">
    <source>
        <dbReference type="ARBA" id="ARBA00022692"/>
    </source>
</evidence>
<accession>A0A6C0ETP3</accession>
<evidence type="ECO:0000313" key="7">
    <source>
        <dbReference type="EMBL" id="QHT32368.1"/>
    </source>
</evidence>
<dbReference type="PROSITE" id="PS50922">
    <property type="entry name" value="TLC"/>
    <property type="match status" value="1"/>
</dbReference>
<evidence type="ECO:0000256" key="3">
    <source>
        <dbReference type="ARBA" id="ARBA00022989"/>
    </source>
</evidence>
<evidence type="ECO:0000256" key="1">
    <source>
        <dbReference type="ARBA" id="ARBA00004141"/>
    </source>
</evidence>
<protein>
    <recommendedName>
        <fullName evidence="6">TLC domain-containing protein</fullName>
    </recommendedName>
</protein>
<organism evidence="7">
    <name type="scientific">viral metagenome</name>
    <dbReference type="NCBI Taxonomy" id="1070528"/>
    <lineage>
        <taxon>unclassified sequences</taxon>
        <taxon>metagenomes</taxon>
        <taxon>organismal metagenomes</taxon>
    </lineage>
</organism>
<evidence type="ECO:0000256" key="5">
    <source>
        <dbReference type="SAM" id="Phobius"/>
    </source>
</evidence>
<sequence>MTQESMTQNTNVNTNTCPNMFLNYLYLSISLWSTFSYAYDYEPINSFYMIGTFCLFDLLFIEKTKDMIIHHTISLLLCKYIYNYSLTNTNTNTSIIIHTGLSCEISSIFLITKNIIRPYKYSNYHTVNDILFIGTFFYFSLYNFIYILLNDETVNNLLTNGPIMDVIKLNIIVYGLLLLNLYWMRIILLKVIKTIGKTYFNLEHFY</sequence>
<comment type="subcellular location">
    <subcellularLocation>
        <location evidence="1">Membrane</location>
        <topology evidence="1">Multi-pass membrane protein</topology>
    </subcellularLocation>
</comment>
<evidence type="ECO:0000259" key="6">
    <source>
        <dbReference type="PROSITE" id="PS50922"/>
    </source>
</evidence>
<dbReference type="AlphaFoldDB" id="A0A6C0ETP3"/>